<sequence>MQAQAKMQIPPTNLRNQPAQQHTAARRHPAIQSNHQADQQNGQRRESGETPDLTHDRYGTEAGSSIDTTIIEPSLIEGVRGPRSEQGPYAHEAGLGEEEYCFEGQQSSSEESSQDDENDGDEDQDECQDQDPDAYRSGTLVSYRDEAHRALASRGSLGEGVLYPSTTSGLPDEFDQWDVGHRLPVDHIESDDMTEPHAQYATNGDTAYQTQPPLARPNPPTIGTQVMPAVNIWKKGENVRKTEQRVNTNRDKPGAVFSSNTAPKVPSQQPPSYSQAALQASHLAKAVPRQQVPAHASQIPHRGARDFSNPMHAPTSKQGLMPPSAPVSALCSAQPQTQTPPKEEPVAHYRSIEQDPVQEPEGPVGDYDIPDLFNMSYNQLRAEDFDAEPRGQNAVLSEDMQQRDLTERLAHVQKNLNAGGQEKFFRALPTREWEDAGDWFLEQFGGIIHRAKEARQNKRKLAMGFEDEVEKRFRHVAKRQQNVETALGEMKEKGQGLIPKSPGPSREPVTKTLRPRKR</sequence>
<feature type="compositionally biased region" description="Polar residues" evidence="1">
    <location>
        <begin position="31"/>
        <end position="42"/>
    </location>
</feature>
<protein>
    <recommendedName>
        <fullName evidence="2">Extracellular mutant protein 11 C-terminal domain-containing protein</fullName>
    </recommendedName>
</protein>
<organism evidence="3 4">
    <name type="scientific">Paraconiothyrium brasiliense</name>
    <dbReference type="NCBI Taxonomy" id="300254"/>
    <lineage>
        <taxon>Eukaryota</taxon>
        <taxon>Fungi</taxon>
        <taxon>Dikarya</taxon>
        <taxon>Ascomycota</taxon>
        <taxon>Pezizomycotina</taxon>
        <taxon>Dothideomycetes</taxon>
        <taxon>Pleosporomycetidae</taxon>
        <taxon>Pleosporales</taxon>
        <taxon>Massarineae</taxon>
        <taxon>Didymosphaeriaceae</taxon>
        <taxon>Paraconiothyrium</taxon>
    </lineage>
</organism>
<evidence type="ECO:0000256" key="1">
    <source>
        <dbReference type="SAM" id="MobiDB-lite"/>
    </source>
</evidence>
<feature type="region of interest" description="Disordered" evidence="1">
    <location>
        <begin position="484"/>
        <end position="518"/>
    </location>
</feature>
<keyword evidence="4" id="KW-1185">Reference proteome</keyword>
<evidence type="ECO:0000259" key="2">
    <source>
        <dbReference type="Pfam" id="PF15463"/>
    </source>
</evidence>
<evidence type="ECO:0000313" key="3">
    <source>
        <dbReference type="EMBL" id="KAL1598619.1"/>
    </source>
</evidence>
<feature type="compositionally biased region" description="Acidic residues" evidence="1">
    <location>
        <begin position="112"/>
        <end position="132"/>
    </location>
</feature>
<gene>
    <name evidence="3" type="ORF">SLS60_007759</name>
</gene>
<dbReference type="InterPro" id="IPR053029">
    <property type="entry name" value="RNA_pol_I-specific_init_factor"/>
</dbReference>
<accession>A0ABR3R3A2</accession>
<dbReference type="Pfam" id="PF15463">
    <property type="entry name" value="ECM11"/>
    <property type="match status" value="1"/>
</dbReference>
<feature type="compositionally biased region" description="Polar residues" evidence="1">
    <location>
        <begin position="1"/>
        <end position="23"/>
    </location>
</feature>
<feature type="compositionally biased region" description="Polar residues" evidence="1">
    <location>
        <begin position="257"/>
        <end position="278"/>
    </location>
</feature>
<dbReference type="PANTHER" id="PTHR28244:SF1">
    <property type="entry name" value="RNA POLYMERASE I-SPECIFIC TRANSCRIPTION INITIATION FACTOR RRN11"/>
    <property type="match status" value="1"/>
</dbReference>
<reference evidence="3 4" key="1">
    <citation type="submission" date="2024-02" db="EMBL/GenBank/DDBJ databases">
        <title>De novo assembly and annotation of 12 fungi associated with fruit tree decline syndrome in Ontario, Canada.</title>
        <authorList>
            <person name="Sulman M."/>
            <person name="Ellouze W."/>
            <person name="Ilyukhin E."/>
        </authorList>
    </citation>
    <scope>NUCLEOTIDE SEQUENCE [LARGE SCALE GENOMIC DNA]</scope>
    <source>
        <strain evidence="3 4">M42-189</strain>
    </source>
</reference>
<feature type="region of interest" description="Disordered" evidence="1">
    <location>
        <begin position="1"/>
        <end position="139"/>
    </location>
</feature>
<feature type="region of interest" description="Disordered" evidence="1">
    <location>
        <begin position="239"/>
        <end position="343"/>
    </location>
</feature>
<dbReference type="EMBL" id="JAKJXO020000011">
    <property type="protein sequence ID" value="KAL1598619.1"/>
    <property type="molecule type" value="Genomic_DNA"/>
</dbReference>
<name>A0ABR3R3A2_9PLEO</name>
<dbReference type="PANTHER" id="PTHR28244">
    <property type="entry name" value="RNA POLYMERASE I-SPECIFIC TRANSCRIPTION INITIATION FACTOR RRN11"/>
    <property type="match status" value="1"/>
</dbReference>
<proteinExistence type="predicted"/>
<comment type="caution">
    <text evidence="3">The sequence shown here is derived from an EMBL/GenBank/DDBJ whole genome shotgun (WGS) entry which is preliminary data.</text>
</comment>
<feature type="domain" description="Extracellular mutant protein 11 C-terminal" evidence="2">
    <location>
        <begin position="366"/>
        <end position="497"/>
    </location>
</feature>
<dbReference type="InterPro" id="IPR029178">
    <property type="entry name" value="Ecm11_C"/>
</dbReference>
<feature type="compositionally biased region" description="Basic and acidic residues" evidence="1">
    <location>
        <begin position="239"/>
        <end position="253"/>
    </location>
</feature>
<dbReference type="Proteomes" id="UP001521785">
    <property type="component" value="Unassembled WGS sequence"/>
</dbReference>
<evidence type="ECO:0000313" key="4">
    <source>
        <dbReference type="Proteomes" id="UP001521785"/>
    </source>
</evidence>
<feature type="compositionally biased region" description="Basic and acidic residues" evidence="1">
    <location>
        <begin position="43"/>
        <end position="59"/>
    </location>
</feature>